<sequence length="99" mass="11314">MLNPVTGLEMRRLSEVQFLILFNHIIDRNWALEGCPWSFEKNTLILNSIGENENPLNVDLDWCEFSVHIHDLPLSKMNFGVASLIGNTLGKFWDGDGRV</sequence>
<reference evidence="1" key="2">
    <citation type="journal article" date="2024" name="Plant">
        <title>Genomic evolution and insights into agronomic trait innovations of Sesamum species.</title>
        <authorList>
            <person name="Miao H."/>
            <person name="Wang L."/>
            <person name="Qu L."/>
            <person name="Liu H."/>
            <person name="Sun Y."/>
            <person name="Le M."/>
            <person name="Wang Q."/>
            <person name="Wei S."/>
            <person name="Zheng Y."/>
            <person name="Lin W."/>
            <person name="Duan Y."/>
            <person name="Cao H."/>
            <person name="Xiong S."/>
            <person name="Wang X."/>
            <person name="Wei L."/>
            <person name="Li C."/>
            <person name="Ma Q."/>
            <person name="Ju M."/>
            <person name="Zhao R."/>
            <person name="Li G."/>
            <person name="Mu C."/>
            <person name="Tian Q."/>
            <person name="Mei H."/>
            <person name="Zhang T."/>
            <person name="Gao T."/>
            <person name="Zhang H."/>
        </authorList>
    </citation>
    <scope>NUCLEOTIDE SEQUENCE</scope>
    <source>
        <strain evidence="1">KEN1</strain>
    </source>
</reference>
<comment type="caution">
    <text evidence="1">The sequence shown here is derived from an EMBL/GenBank/DDBJ whole genome shotgun (WGS) entry which is preliminary data.</text>
</comment>
<proteinExistence type="predicted"/>
<name>A0AAW2UW58_9LAMI</name>
<dbReference type="AlphaFoldDB" id="A0AAW2UW58"/>
<accession>A0AAW2UW58</accession>
<protein>
    <recommendedName>
        <fullName evidence="2">DUF4283 domain-containing protein</fullName>
    </recommendedName>
</protein>
<organism evidence="1">
    <name type="scientific">Sesamum latifolium</name>
    <dbReference type="NCBI Taxonomy" id="2727402"/>
    <lineage>
        <taxon>Eukaryota</taxon>
        <taxon>Viridiplantae</taxon>
        <taxon>Streptophyta</taxon>
        <taxon>Embryophyta</taxon>
        <taxon>Tracheophyta</taxon>
        <taxon>Spermatophyta</taxon>
        <taxon>Magnoliopsida</taxon>
        <taxon>eudicotyledons</taxon>
        <taxon>Gunneridae</taxon>
        <taxon>Pentapetalae</taxon>
        <taxon>asterids</taxon>
        <taxon>lamiids</taxon>
        <taxon>Lamiales</taxon>
        <taxon>Pedaliaceae</taxon>
        <taxon>Sesamum</taxon>
    </lineage>
</organism>
<evidence type="ECO:0008006" key="2">
    <source>
        <dbReference type="Google" id="ProtNLM"/>
    </source>
</evidence>
<evidence type="ECO:0000313" key="1">
    <source>
        <dbReference type="EMBL" id="KAL0420465.1"/>
    </source>
</evidence>
<feature type="non-terminal residue" evidence="1">
    <location>
        <position position="99"/>
    </location>
</feature>
<dbReference type="EMBL" id="JACGWN010000011">
    <property type="protein sequence ID" value="KAL0420465.1"/>
    <property type="molecule type" value="Genomic_DNA"/>
</dbReference>
<gene>
    <name evidence="1" type="ORF">Slati_3069400</name>
</gene>
<reference evidence="1" key="1">
    <citation type="submission" date="2020-06" db="EMBL/GenBank/DDBJ databases">
        <authorList>
            <person name="Li T."/>
            <person name="Hu X."/>
            <person name="Zhang T."/>
            <person name="Song X."/>
            <person name="Zhang H."/>
            <person name="Dai N."/>
            <person name="Sheng W."/>
            <person name="Hou X."/>
            <person name="Wei L."/>
        </authorList>
    </citation>
    <scope>NUCLEOTIDE SEQUENCE</scope>
    <source>
        <strain evidence="1">KEN1</strain>
        <tissue evidence="1">Leaf</tissue>
    </source>
</reference>